<dbReference type="Gene3D" id="3.90.550.20">
    <property type="match status" value="2"/>
</dbReference>
<dbReference type="InterPro" id="IPR029044">
    <property type="entry name" value="Nucleotide-diphossugar_trans"/>
</dbReference>
<evidence type="ECO:0000256" key="4">
    <source>
        <dbReference type="ARBA" id="ARBA00022679"/>
    </source>
</evidence>
<protein>
    <recommendedName>
        <fullName evidence="7">Alpha 1,4-glycosyltransferase domain-containing protein</fullName>
    </recommendedName>
</protein>
<proteinExistence type="inferred from homology"/>
<evidence type="ECO:0000313" key="9">
    <source>
        <dbReference type="Proteomes" id="UP001153714"/>
    </source>
</evidence>
<evidence type="ECO:0000256" key="1">
    <source>
        <dbReference type="ARBA" id="ARBA00004323"/>
    </source>
</evidence>
<evidence type="ECO:0000256" key="3">
    <source>
        <dbReference type="ARBA" id="ARBA00022676"/>
    </source>
</evidence>
<evidence type="ECO:0000313" key="8">
    <source>
        <dbReference type="EMBL" id="CAG9785959.1"/>
    </source>
</evidence>
<evidence type="ECO:0000259" key="7">
    <source>
        <dbReference type="Pfam" id="PF04572"/>
    </source>
</evidence>
<keyword evidence="5" id="KW-0333">Golgi apparatus</keyword>
<dbReference type="EMBL" id="OU893346">
    <property type="protein sequence ID" value="CAG9785959.1"/>
    <property type="molecule type" value="Genomic_DNA"/>
</dbReference>
<reference evidence="8" key="1">
    <citation type="submission" date="2021-12" db="EMBL/GenBank/DDBJ databases">
        <authorList>
            <person name="King R."/>
        </authorList>
    </citation>
    <scope>NUCLEOTIDE SEQUENCE</scope>
</reference>
<feature type="domain" description="Alpha 1,4-glycosyltransferase" evidence="7">
    <location>
        <begin position="167"/>
        <end position="282"/>
    </location>
</feature>
<dbReference type="PANTHER" id="PTHR12042">
    <property type="entry name" value="LACTOSYLCERAMIDE 4-ALPHA-GALACTOSYLTRANSFERASE ALPHA- 1,4-GALACTOSYLTRANSFERASE"/>
    <property type="match status" value="1"/>
</dbReference>
<keyword evidence="6" id="KW-0472">Membrane</keyword>
<dbReference type="SUPFAM" id="SSF53448">
    <property type="entry name" value="Nucleotide-diphospho-sugar transferases"/>
    <property type="match status" value="2"/>
</dbReference>
<sequence>MDKDDILETADCLEFPANSIFFHETSCKGSLDSRQACSVESAARIHAHWNINVLFIAPATKDTLGKARFLQEMNNVKFFRIHLKKYSTGTPLEDFVAKGTLNRTRWRISHASDVLRYLTLFKWGGIYLDLDVIVAKPFTDLSRNWAARESTTAVAAGAMAFSRDSLGRSVAEATVRDIIRNYRGDVWGHNGPGVITRVLKEMCSTADATKMSAATCNGFEVYSPNFFYPIDWQRAKIYFEPGVLPTKDAYAYHFWNHITQHYKMEKGSSYEILAKKYCPTVFLEAFPLIFSQIVGKSIQINVMYYYNKWRIACKYSALLSLVVTLILIYVSKTKDTELYIIRWNLTEDISCHLHERGDVLTRVDDSFAPPEKSIYFIETSCRGGLTSRQACAVESAARSNTEWTVHVLFSGSVTESVLKRSCLSKLVDYKNVKLLRIHMTDYAKGTPLENMVAASPYNRSKWRIEHSSDVLRYLTLYKYGGVYMDSDVVAVKSLDSLGKNFAGRESERSVSAGVLSYSRDELGRKIANASIE</sequence>
<dbReference type="PANTHER" id="PTHR12042:SF21">
    <property type="entry name" value="ALPHA1,4-GALACTOSYLTRANSFERASE 1-RELATED"/>
    <property type="match status" value="1"/>
</dbReference>
<reference evidence="8" key="2">
    <citation type="submission" date="2022-10" db="EMBL/GenBank/DDBJ databases">
        <authorList>
            <consortium name="ENA_rothamsted_submissions"/>
            <consortium name="culmorum"/>
            <person name="King R."/>
        </authorList>
    </citation>
    <scope>NUCLEOTIDE SEQUENCE</scope>
</reference>
<keyword evidence="9" id="KW-1185">Reference proteome</keyword>
<dbReference type="Pfam" id="PF04488">
    <property type="entry name" value="Gly_transf_sug"/>
    <property type="match status" value="2"/>
</dbReference>
<dbReference type="GO" id="GO:0000139">
    <property type="term" value="C:Golgi membrane"/>
    <property type="evidence" value="ECO:0007669"/>
    <property type="project" value="UniProtKB-SubCell"/>
</dbReference>
<organism evidence="8 9">
    <name type="scientific">Diatraea saccharalis</name>
    <name type="common">sugarcane borer</name>
    <dbReference type="NCBI Taxonomy" id="40085"/>
    <lineage>
        <taxon>Eukaryota</taxon>
        <taxon>Metazoa</taxon>
        <taxon>Ecdysozoa</taxon>
        <taxon>Arthropoda</taxon>
        <taxon>Hexapoda</taxon>
        <taxon>Insecta</taxon>
        <taxon>Pterygota</taxon>
        <taxon>Neoptera</taxon>
        <taxon>Endopterygota</taxon>
        <taxon>Lepidoptera</taxon>
        <taxon>Glossata</taxon>
        <taxon>Ditrysia</taxon>
        <taxon>Pyraloidea</taxon>
        <taxon>Crambidae</taxon>
        <taxon>Crambinae</taxon>
        <taxon>Diatraea</taxon>
    </lineage>
</organism>
<dbReference type="InterPro" id="IPR051981">
    <property type="entry name" value="Glycosyltransf_32"/>
</dbReference>
<dbReference type="InterPro" id="IPR007577">
    <property type="entry name" value="GlycoTrfase_DXD_sugar-bd_CS"/>
</dbReference>
<name>A0A9N9QYT5_9NEOP</name>
<evidence type="ECO:0000256" key="6">
    <source>
        <dbReference type="ARBA" id="ARBA00023136"/>
    </source>
</evidence>
<keyword evidence="4" id="KW-0808">Transferase</keyword>
<dbReference type="GO" id="GO:0035248">
    <property type="term" value="F:alpha-1,4-N-acetylgalactosaminyltransferase activity"/>
    <property type="evidence" value="ECO:0007669"/>
    <property type="project" value="TreeGrafter"/>
</dbReference>
<keyword evidence="3" id="KW-0328">Glycosyltransferase</keyword>
<dbReference type="Proteomes" id="UP001153714">
    <property type="component" value="Chromosome 15"/>
</dbReference>
<accession>A0A9N9QYT5</accession>
<comment type="similarity">
    <text evidence="2">Belongs to the glycosyltransferase 32 family.</text>
</comment>
<dbReference type="InterPro" id="IPR007652">
    <property type="entry name" value="A1-4-GlycosylTfrase_dom"/>
</dbReference>
<dbReference type="AlphaFoldDB" id="A0A9N9QYT5"/>
<dbReference type="OrthoDB" id="409543at2759"/>
<dbReference type="Pfam" id="PF04572">
    <property type="entry name" value="Gb3_synth"/>
    <property type="match status" value="1"/>
</dbReference>
<evidence type="ECO:0000256" key="2">
    <source>
        <dbReference type="ARBA" id="ARBA00009003"/>
    </source>
</evidence>
<comment type="subcellular location">
    <subcellularLocation>
        <location evidence="1">Golgi apparatus membrane</location>
        <topology evidence="1">Single-pass type II membrane protein</topology>
    </subcellularLocation>
</comment>
<gene>
    <name evidence="8" type="ORF">DIATSA_LOCUS3952</name>
</gene>
<dbReference type="GO" id="GO:0006688">
    <property type="term" value="P:glycosphingolipid biosynthetic process"/>
    <property type="evidence" value="ECO:0007669"/>
    <property type="project" value="TreeGrafter"/>
</dbReference>
<evidence type="ECO:0000256" key="5">
    <source>
        <dbReference type="ARBA" id="ARBA00023034"/>
    </source>
</evidence>